<evidence type="ECO:0000256" key="2">
    <source>
        <dbReference type="ARBA" id="ARBA00024446"/>
    </source>
</evidence>
<dbReference type="RefSeq" id="WP_113888401.1">
    <property type="nucleotide sequence ID" value="NZ_QNRK01000006.1"/>
</dbReference>
<evidence type="ECO:0000256" key="1">
    <source>
        <dbReference type="ARBA" id="ARBA00024322"/>
    </source>
</evidence>
<dbReference type="PROSITE" id="PS51932">
    <property type="entry name" value="BMV"/>
    <property type="match status" value="1"/>
</dbReference>
<organism evidence="3 4">
    <name type="scientific">Roseiarcus fermentans</name>
    <dbReference type="NCBI Taxonomy" id="1473586"/>
    <lineage>
        <taxon>Bacteria</taxon>
        <taxon>Pseudomonadati</taxon>
        <taxon>Pseudomonadota</taxon>
        <taxon>Alphaproteobacteria</taxon>
        <taxon>Hyphomicrobiales</taxon>
        <taxon>Roseiarcaceae</taxon>
        <taxon>Roseiarcus</taxon>
    </lineage>
</organism>
<comment type="caution">
    <text evidence="3">The sequence shown here is derived from an EMBL/GenBank/DDBJ whole genome shotgun (WGS) entry which is preliminary data.</text>
</comment>
<dbReference type="Pfam" id="PF03319">
    <property type="entry name" value="EutN_CcmL"/>
    <property type="match status" value="1"/>
</dbReference>
<protein>
    <submittedName>
        <fullName evidence="3">Ethanolamine utilization protein EutN</fullName>
    </submittedName>
</protein>
<dbReference type="EMBL" id="QNRK01000006">
    <property type="protein sequence ID" value="RBP16065.1"/>
    <property type="molecule type" value="Genomic_DNA"/>
</dbReference>
<gene>
    <name evidence="3" type="ORF">DFR50_10626</name>
</gene>
<dbReference type="InterPro" id="IPR036677">
    <property type="entry name" value="EutN_CcmL_sf"/>
</dbReference>
<dbReference type="CDD" id="cd01614">
    <property type="entry name" value="EutN_CcmL"/>
    <property type="match status" value="1"/>
</dbReference>
<keyword evidence="2" id="KW-1283">Bacterial microcompartment</keyword>
<dbReference type="InterPro" id="IPR004992">
    <property type="entry name" value="EutN_CcmL"/>
</dbReference>
<dbReference type="AlphaFoldDB" id="A0A366FQR3"/>
<evidence type="ECO:0000313" key="4">
    <source>
        <dbReference type="Proteomes" id="UP000253529"/>
    </source>
</evidence>
<dbReference type="Gene3D" id="2.40.50.220">
    <property type="entry name" value="EutN/Ccml"/>
    <property type="match status" value="1"/>
</dbReference>
<dbReference type="PANTHER" id="PTHR36539">
    <property type="entry name" value="ETHANOLAMINE UTILIZATION PROTEIN EUTN"/>
    <property type="match status" value="1"/>
</dbReference>
<dbReference type="GO" id="GO:0031469">
    <property type="term" value="C:bacterial microcompartment"/>
    <property type="evidence" value="ECO:0007669"/>
    <property type="project" value="UniProtKB-SubCell"/>
</dbReference>
<accession>A0A366FQR3</accession>
<comment type="subcellular location">
    <subcellularLocation>
        <location evidence="1">Bacterial microcompartment</location>
    </subcellularLocation>
</comment>
<name>A0A366FQR3_9HYPH</name>
<dbReference type="Proteomes" id="UP000253529">
    <property type="component" value="Unassembled WGS sequence"/>
</dbReference>
<evidence type="ECO:0000313" key="3">
    <source>
        <dbReference type="EMBL" id="RBP16065.1"/>
    </source>
</evidence>
<keyword evidence="4" id="KW-1185">Reference proteome</keyword>
<dbReference type="SUPFAM" id="SSF159133">
    <property type="entry name" value="EutN/CcmL-like"/>
    <property type="match status" value="1"/>
</dbReference>
<proteinExistence type="predicted"/>
<dbReference type="PANTHER" id="PTHR36539:SF1">
    <property type="entry name" value="BACTERIAL MICROCOMPARTMENT SHELL VERTEX PROTEIN EUTN"/>
    <property type="match status" value="1"/>
</dbReference>
<reference evidence="3 4" key="1">
    <citation type="submission" date="2018-06" db="EMBL/GenBank/DDBJ databases">
        <title>Genomic Encyclopedia of Type Strains, Phase IV (KMG-IV): sequencing the most valuable type-strain genomes for metagenomic binning, comparative biology and taxonomic classification.</title>
        <authorList>
            <person name="Goeker M."/>
        </authorList>
    </citation>
    <scope>NUCLEOTIDE SEQUENCE [LARGE SCALE GENOMIC DNA]</scope>
    <source>
        <strain evidence="3 4">DSM 24875</strain>
    </source>
</reference>
<dbReference type="OrthoDB" id="196195at2"/>
<sequence>MELGRVVGTVVSTIKTAGLNSFKLLLVAPFSEPQEPNPSRFPYVAIDLAGAGEGEIVLVTTGSAARATPGSEHSPTDAAIVAVVDTVRLGDRTLFAKG</sequence>